<comment type="similarity">
    <text evidence="2">Belongs to the mitochondrial carrier (TC 2.A.29) family.</text>
</comment>
<feature type="repeat" description="Solcar" evidence="8">
    <location>
        <begin position="351"/>
        <end position="433"/>
    </location>
</feature>
<dbReference type="Pfam" id="PF00153">
    <property type="entry name" value="Mito_carr"/>
    <property type="match status" value="3"/>
</dbReference>
<evidence type="ECO:0000256" key="4">
    <source>
        <dbReference type="ARBA" id="ARBA00022692"/>
    </source>
</evidence>
<dbReference type="PROSITE" id="PS50920">
    <property type="entry name" value="SOLCAR"/>
    <property type="match status" value="3"/>
</dbReference>
<dbReference type="OrthoDB" id="415315at2759"/>
<evidence type="ECO:0000256" key="9">
    <source>
        <dbReference type="SAM" id="MobiDB-lite"/>
    </source>
</evidence>
<dbReference type="AlphaFoldDB" id="A0A2J7ZV54"/>
<dbReference type="SUPFAM" id="SSF103506">
    <property type="entry name" value="Mitochondrial carrier"/>
    <property type="match status" value="1"/>
</dbReference>
<gene>
    <name evidence="10" type="ORF">TSOC_009718</name>
</gene>
<keyword evidence="6" id="KW-1133">Transmembrane helix</keyword>
<keyword evidence="11" id="KW-1185">Reference proteome</keyword>
<evidence type="ECO:0000256" key="5">
    <source>
        <dbReference type="ARBA" id="ARBA00022737"/>
    </source>
</evidence>
<dbReference type="InterPro" id="IPR018108">
    <property type="entry name" value="MCP_transmembrane"/>
</dbReference>
<evidence type="ECO:0000256" key="7">
    <source>
        <dbReference type="ARBA" id="ARBA00023136"/>
    </source>
</evidence>
<evidence type="ECO:0000256" key="8">
    <source>
        <dbReference type="PROSITE-ProRule" id="PRU00282"/>
    </source>
</evidence>
<evidence type="ECO:0000256" key="1">
    <source>
        <dbReference type="ARBA" id="ARBA00004141"/>
    </source>
</evidence>
<feature type="region of interest" description="Disordered" evidence="9">
    <location>
        <begin position="61"/>
        <end position="81"/>
    </location>
</feature>
<dbReference type="Proteomes" id="UP000236333">
    <property type="component" value="Unassembled WGS sequence"/>
</dbReference>
<dbReference type="EMBL" id="PGGS01000419">
    <property type="protein sequence ID" value="PNH04154.1"/>
    <property type="molecule type" value="Genomic_DNA"/>
</dbReference>
<sequence length="619" mass="63212">QLHSPLVLAALGGWHVFGALEQLRGASLDAALRPSRSDIGSHQSLHAGPAPASLLDRQAPVRSNPDRFFPEHEPQPLAGLGPTSELAAALHHGGLCWEAMAAQHSSSCSSALLQGLPMPGAPRRAARLLSLQLKHHQPQQHPLSWMTQLPALLAKAGVDALGGTFQSAAAAAAPGPGAAVAARLDPPAAGSIRQAAPTHQRPRFWRRHQQQQPQQPLAEGPQAPRELSATAVAATAAAATSSTPVDQAALVLAGAVSRTLAQVVIHPLDTLKTRMQVSLPTPQLQVWRAVMGCPATRGRALVAWAGPAGARDMFLGLGATLAGVLPASAVYFGAEAAVRGWMAETLSLDRESAPCRLVASAAAATLSAFIRVPADVLKHRVQAYAYPSVARAARDILATRGPGGLYTGFSATLLRDAPEIVIQFTAYATLKRLLEERRRQHSAVVGTAPLASGSAAGGGGGAGGGGFVEHVVLGGAAGAAAALATTPLDVVKTQMQCGAASSVGSAVAGVLRAGGPAALLSGLAPRLLQTTICSAIFFTCFEASKARLAAAAKAEKAAGVAPPAKVAMAPPAMAGGGGGGGKQHLRRRRRATSDPAPLAEELDLEAASWGLWESRAELA</sequence>
<dbReference type="Gene3D" id="1.50.40.10">
    <property type="entry name" value="Mitochondrial carrier domain"/>
    <property type="match status" value="2"/>
</dbReference>
<keyword evidence="5" id="KW-0677">Repeat</keyword>
<dbReference type="InterPro" id="IPR023395">
    <property type="entry name" value="MCP_dom_sf"/>
</dbReference>
<evidence type="ECO:0000256" key="3">
    <source>
        <dbReference type="ARBA" id="ARBA00022448"/>
    </source>
</evidence>
<feature type="region of interest" description="Disordered" evidence="9">
    <location>
        <begin position="190"/>
        <end position="229"/>
    </location>
</feature>
<dbReference type="PANTHER" id="PTHR45667">
    <property type="entry name" value="S-ADENOSYLMETHIONINE MITOCHONDRIAL CARRIER PROTEIN"/>
    <property type="match status" value="1"/>
</dbReference>
<name>A0A2J7ZV54_9CHLO</name>
<comment type="subcellular location">
    <subcellularLocation>
        <location evidence="1">Membrane</location>
        <topology evidence="1">Multi-pass membrane protein</topology>
    </subcellularLocation>
</comment>
<keyword evidence="7 8" id="KW-0472">Membrane</keyword>
<accession>A0A2J7ZV54</accession>
<protein>
    <submittedName>
        <fullName evidence="10">Uncharacterized protein</fullName>
    </submittedName>
</protein>
<organism evidence="10 11">
    <name type="scientific">Tetrabaena socialis</name>
    <dbReference type="NCBI Taxonomy" id="47790"/>
    <lineage>
        <taxon>Eukaryota</taxon>
        <taxon>Viridiplantae</taxon>
        <taxon>Chlorophyta</taxon>
        <taxon>core chlorophytes</taxon>
        <taxon>Chlorophyceae</taxon>
        <taxon>CS clade</taxon>
        <taxon>Chlamydomonadales</taxon>
        <taxon>Tetrabaenaceae</taxon>
        <taxon>Tetrabaena</taxon>
    </lineage>
</organism>
<reference evidence="10 11" key="1">
    <citation type="journal article" date="2017" name="Mol. Biol. Evol.">
        <title>The 4-celled Tetrabaena socialis nuclear genome reveals the essential components for genetic control of cell number at the origin of multicellularity in the volvocine lineage.</title>
        <authorList>
            <person name="Featherston J."/>
            <person name="Arakaki Y."/>
            <person name="Hanschen E.R."/>
            <person name="Ferris P.J."/>
            <person name="Michod R.E."/>
            <person name="Olson B.J.S.C."/>
            <person name="Nozaki H."/>
            <person name="Durand P.M."/>
        </authorList>
    </citation>
    <scope>NUCLEOTIDE SEQUENCE [LARGE SCALE GENOMIC DNA]</scope>
    <source>
        <strain evidence="10 11">NIES-571</strain>
    </source>
</reference>
<evidence type="ECO:0000313" key="10">
    <source>
        <dbReference type="EMBL" id="PNH04154.1"/>
    </source>
</evidence>
<feature type="non-terminal residue" evidence="10">
    <location>
        <position position="1"/>
    </location>
</feature>
<evidence type="ECO:0000313" key="11">
    <source>
        <dbReference type="Proteomes" id="UP000236333"/>
    </source>
</evidence>
<keyword evidence="3" id="KW-0813">Transport</keyword>
<feature type="compositionally biased region" description="Low complexity" evidence="9">
    <location>
        <begin position="210"/>
        <end position="229"/>
    </location>
</feature>
<feature type="region of interest" description="Disordered" evidence="9">
    <location>
        <begin position="571"/>
        <end position="599"/>
    </location>
</feature>
<feature type="repeat" description="Solcar" evidence="8">
    <location>
        <begin position="245"/>
        <end position="341"/>
    </location>
</feature>
<feature type="compositionally biased region" description="Basic and acidic residues" evidence="9">
    <location>
        <begin position="64"/>
        <end position="74"/>
    </location>
</feature>
<keyword evidence="4 8" id="KW-0812">Transmembrane</keyword>
<comment type="caution">
    <text evidence="10">The sequence shown here is derived from an EMBL/GenBank/DDBJ whole genome shotgun (WGS) entry which is preliminary data.</text>
</comment>
<proteinExistence type="inferred from homology"/>
<dbReference type="GO" id="GO:0016020">
    <property type="term" value="C:membrane"/>
    <property type="evidence" value="ECO:0007669"/>
    <property type="project" value="UniProtKB-SubCell"/>
</dbReference>
<feature type="repeat" description="Solcar" evidence="8">
    <location>
        <begin position="465"/>
        <end position="547"/>
    </location>
</feature>
<evidence type="ECO:0000256" key="2">
    <source>
        <dbReference type="ARBA" id="ARBA00006375"/>
    </source>
</evidence>
<feature type="compositionally biased region" description="Basic residues" evidence="9">
    <location>
        <begin position="200"/>
        <end position="209"/>
    </location>
</feature>
<evidence type="ECO:0000256" key="6">
    <source>
        <dbReference type="ARBA" id="ARBA00022989"/>
    </source>
</evidence>